<comment type="similarity">
    <text evidence="1">Belongs to the membrane fusion protein (MFP) (TC 8.A.1) family.</text>
</comment>
<dbReference type="Proteomes" id="UP001140979">
    <property type="component" value="Unassembled WGS sequence"/>
</dbReference>
<evidence type="ECO:0000313" key="5">
    <source>
        <dbReference type="EMBL" id="MDE1242020.1"/>
    </source>
</evidence>
<keyword evidence="2" id="KW-0812">Transmembrane</keyword>
<dbReference type="Pfam" id="PF25917">
    <property type="entry name" value="BSH_RND"/>
    <property type="match status" value="1"/>
</dbReference>
<dbReference type="GO" id="GO:0015562">
    <property type="term" value="F:efflux transmembrane transporter activity"/>
    <property type="evidence" value="ECO:0007669"/>
    <property type="project" value="TreeGrafter"/>
</dbReference>
<dbReference type="NCBIfam" id="TIGR01730">
    <property type="entry name" value="RND_mfp"/>
    <property type="match status" value="1"/>
</dbReference>
<dbReference type="InterPro" id="IPR058792">
    <property type="entry name" value="Beta-barrel_RND_2"/>
</dbReference>
<evidence type="ECO:0000256" key="2">
    <source>
        <dbReference type="SAM" id="Phobius"/>
    </source>
</evidence>
<dbReference type="Gene3D" id="2.40.50.100">
    <property type="match status" value="2"/>
</dbReference>
<reference evidence="5" key="1">
    <citation type="submission" date="2022-02" db="EMBL/GenBank/DDBJ databases">
        <title>Emergence and expansion in Europe of a Vibrio aestuarianus clonal complex pathogenic for oysters.</title>
        <authorList>
            <person name="Mesnil A."/>
            <person name="Travers M.-A."/>
        </authorList>
    </citation>
    <scope>NUCLEOTIDE SEQUENCE</scope>
    <source>
        <strain evidence="5">19_064_11T1</strain>
    </source>
</reference>
<keyword evidence="2" id="KW-1133">Transmembrane helix</keyword>
<gene>
    <name evidence="5" type="ORF">L9W94_07640</name>
</gene>
<sequence>MPDTQASNRHFGGFFTQRPWLISTFFILLLALWLGLGSLKAEEPRQKSVTTIPLAKVVYQSFQAQQTDKRIDLYGRTAPDRVATIGAEIAGKITQLTATKGQSITKGQPIVTIDKGDLVAQLDSAQALLQVKQKEFKAAQSLKNRGLQGEVAFATAQAALADAKAMENRAKLALRNTSVVAPFDGIVENLLVEKGDFVGIGDPIVTFIDLGKLVIEADVSERHIQKIKQDQLATIRFIDGSTVEGRVRYISRVSSPTTNTFAIEVELANPNQAIPAGVSAEVELSLETQLAVKITPAMLALDADGNLGVKTLVEDRVRFMPINLVKAEQDGVWLTGLGEKVDIITVGQGFVRDGDQVIAVKQANADAQ</sequence>
<keyword evidence="2" id="KW-0472">Membrane</keyword>
<evidence type="ECO:0000259" key="3">
    <source>
        <dbReference type="Pfam" id="PF25917"/>
    </source>
</evidence>
<evidence type="ECO:0000313" key="6">
    <source>
        <dbReference type="Proteomes" id="UP001140979"/>
    </source>
</evidence>
<dbReference type="GO" id="GO:1990281">
    <property type="term" value="C:efflux pump complex"/>
    <property type="evidence" value="ECO:0007669"/>
    <property type="project" value="TreeGrafter"/>
</dbReference>
<feature type="transmembrane region" description="Helical" evidence="2">
    <location>
        <begin position="20"/>
        <end position="39"/>
    </location>
</feature>
<evidence type="ECO:0000259" key="4">
    <source>
        <dbReference type="Pfam" id="PF25954"/>
    </source>
</evidence>
<dbReference type="Gene3D" id="2.40.30.170">
    <property type="match status" value="1"/>
</dbReference>
<organism evidence="5 6">
    <name type="scientific">Vibrio aestuarianus</name>
    <dbReference type="NCBI Taxonomy" id="28171"/>
    <lineage>
        <taxon>Bacteria</taxon>
        <taxon>Pseudomonadati</taxon>
        <taxon>Pseudomonadota</taxon>
        <taxon>Gammaproteobacteria</taxon>
        <taxon>Vibrionales</taxon>
        <taxon>Vibrionaceae</taxon>
        <taxon>Vibrio</taxon>
    </lineage>
</organism>
<proteinExistence type="inferred from homology"/>
<dbReference type="InterPro" id="IPR058625">
    <property type="entry name" value="MdtA-like_BSH"/>
</dbReference>
<dbReference type="Pfam" id="PF25954">
    <property type="entry name" value="Beta-barrel_RND_2"/>
    <property type="match status" value="1"/>
</dbReference>
<dbReference type="SUPFAM" id="SSF111369">
    <property type="entry name" value="HlyD-like secretion proteins"/>
    <property type="match status" value="1"/>
</dbReference>
<evidence type="ECO:0000256" key="1">
    <source>
        <dbReference type="ARBA" id="ARBA00009477"/>
    </source>
</evidence>
<dbReference type="RefSeq" id="WP_274683012.1">
    <property type="nucleotide sequence ID" value="NZ_JAKNBA010000010.1"/>
</dbReference>
<comment type="caution">
    <text evidence="5">The sequence shown here is derived from an EMBL/GenBank/DDBJ whole genome shotgun (WGS) entry which is preliminary data.</text>
</comment>
<accession>A0A9X4F039</accession>
<dbReference type="AlphaFoldDB" id="A0A9X4F039"/>
<feature type="domain" description="Multidrug resistance protein MdtA-like barrel-sandwich hybrid" evidence="3">
    <location>
        <begin position="81"/>
        <end position="203"/>
    </location>
</feature>
<dbReference type="EMBL" id="JAKNBA010000010">
    <property type="protein sequence ID" value="MDE1242020.1"/>
    <property type="molecule type" value="Genomic_DNA"/>
</dbReference>
<feature type="domain" description="CusB-like beta-barrel" evidence="4">
    <location>
        <begin position="215"/>
        <end position="285"/>
    </location>
</feature>
<name>A0A9X4F039_9VIBR</name>
<dbReference type="InterPro" id="IPR006143">
    <property type="entry name" value="RND_pump_MFP"/>
</dbReference>
<dbReference type="PANTHER" id="PTHR30469:SF29">
    <property type="entry name" value="BLR2860 PROTEIN"/>
    <property type="match status" value="1"/>
</dbReference>
<protein>
    <submittedName>
        <fullName evidence="5">Efflux RND transporter periplasmic adaptor subunit</fullName>
    </submittedName>
</protein>
<dbReference type="PANTHER" id="PTHR30469">
    <property type="entry name" value="MULTIDRUG RESISTANCE PROTEIN MDTA"/>
    <property type="match status" value="1"/>
</dbReference>